<comment type="caution">
    <text evidence="1">The sequence shown here is derived from an EMBL/GenBank/DDBJ whole genome shotgun (WGS) entry which is preliminary data.</text>
</comment>
<dbReference type="Proteomes" id="UP001148737">
    <property type="component" value="Unassembled WGS sequence"/>
</dbReference>
<organism evidence="1 2">
    <name type="scientific">Lecanicillium saksenae</name>
    <dbReference type="NCBI Taxonomy" id="468837"/>
    <lineage>
        <taxon>Eukaryota</taxon>
        <taxon>Fungi</taxon>
        <taxon>Dikarya</taxon>
        <taxon>Ascomycota</taxon>
        <taxon>Pezizomycotina</taxon>
        <taxon>Sordariomycetes</taxon>
        <taxon>Hypocreomycetidae</taxon>
        <taxon>Hypocreales</taxon>
        <taxon>Cordycipitaceae</taxon>
        <taxon>Lecanicillium</taxon>
    </lineage>
</organism>
<evidence type="ECO:0000313" key="2">
    <source>
        <dbReference type="Proteomes" id="UP001148737"/>
    </source>
</evidence>
<dbReference type="EMBL" id="JANAKD010000047">
    <property type="protein sequence ID" value="KAJ3498508.1"/>
    <property type="molecule type" value="Genomic_DNA"/>
</dbReference>
<sequence>MRHISLFLAIPLAVHGFDLSWYLGSNCTGEELYNKQYSADGNCHGIPSAAANAQSVVAYANHAVNHVIFYGTGDCTGEPIASVANTTCVPNQNASIKSFKFEPNKKKRSVSGAVGKRAPEQLDAEIEGLFAERGLDLHARDGSLNRTELGPPKSYDVMVPDILRAGRRHGPGRRHGADGRHVQVHERLGECRAAPKHLQRRKVFLQSALRLLSHARALRACGGRMGICHD</sequence>
<name>A0ACC1R8X5_9HYPO</name>
<keyword evidence="2" id="KW-1185">Reference proteome</keyword>
<protein>
    <submittedName>
        <fullName evidence="1">Uncharacterized protein</fullName>
    </submittedName>
</protein>
<evidence type="ECO:0000313" key="1">
    <source>
        <dbReference type="EMBL" id="KAJ3498508.1"/>
    </source>
</evidence>
<proteinExistence type="predicted"/>
<accession>A0ACC1R8X5</accession>
<gene>
    <name evidence="1" type="ORF">NLG97_g1061</name>
</gene>
<reference evidence="1" key="1">
    <citation type="submission" date="2022-07" db="EMBL/GenBank/DDBJ databases">
        <title>Genome Sequence of Lecanicillium saksenae.</title>
        <authorList>
            <person name="Buettner E."/>
        </authorList>
    </citation>
    <scope>NUCLEOTIDE SEQUENCE</scope>
    <source>
        <strain evidence="1">VT-O1</strain>
    </source>
</reference>